<evidence type="ECO:0000256" key="2">
    <source>
        <dbReference type="ARBA" id="ARBA00023657"/>
    </source>
</evidence>
<dbReference type="PANTHER" id="PTHR47231:SF1">
    <property type="entry name" value="CILIA- AND FLAGELLA-ASSOCIATED PROTEIN HOATZ"/>
    <property type="match status" value="1"/>
</dbReference>
<dbReference type="Pfam" id="PF17664">
    <property type="entry name" value="HOATZ-like"/>
    <property type="match status" value="1"/>
</dbReference>
<dbReference type="EMBL" id="CACVKT020005120">
    <property type="protein sequence ID" value="CAC5393137.1"/>
    <property type="molecule type" value="Genomic_DNA"/>
</dbReference>
<comment type="similarity">
    <text evidence="1">Belongs to the HOATZ family.</text>
</comment>
<dbReference type="OrthoDB" id="10004365at2759"/>
<sequence length="175" mass="20557">MAVTIDLTRGEVTEFSGSTEEDINYAKTFWQSVQLQPPVESRLVSSDIKQRLRVAPSASQSGAMVHMWKDEPKEERATREFLMRAQTMEKLEEYERMQKFSKAMEEDKQLVKKHREERIKKEEISRGKSTNGKKKIKEAFVENDFDNPHEETYEEALRQLDQFQKNKFGEDSDSD</sequence>
<evidence type="ECO:0000313" key="4">
    <source>
        <dbReference type="EMBL" id="CAC5393137.1"/>
    </source>
</evidence>
<keyword evidence="5" id="KW-1185">Reference proteome</keyword>
<reference evidence="4 5" key="1">
    <citation type="submission" date="2020-06" db="EMBL/GenBank/DDBJ databases">
        <authorList>
            <person name="Li R."/>
            <person name="Bekaert M."/>
        </authorList>
    </citation>
    <scope>NUCLEOTIDE SEQUENCE [LARGE SCALE GENOMIC DNA]</scope>
    <source>
        <strain evidence="5">wild</strain>
    </source>
</reference>
<dbReference type="InterPro" id="IPR040681">
    <property type="entry name" value="HOATZ-like"/>
</dbReference>
<feature type="region of interest" description="Disordered" evidence="3">
    <location>
        <begin position="102"/>
        <end position="151"/>
    </location>
</feature>
<dbReference type="PANTHER" id="PTHR47231">
    <property type="entry name" value="UPF0722 PROTEIN C11ORF88"/>
    <property type="match status" value="1"/>
</dbReference>
<evidence type="ECO:0000313" key="5">
    <source>
        <dbReference type="Proteomes" id="UP000507470"/>
    </source>
</evidence>
<protein>
    <recommendedName>
        <fullName evidence="2">Cilia- and flagella-associated protein HOATZ</fullName>
    </recommendedName>
</protein>
<gene>
    <name evidence="4" type="ORF">MCOR_28022</name>
</gene>
<accession>A0A6J8CE10</accession>
<feature type="compositionally biased region" description="Basic and acidic residues" evidence="3">
    <location>
        <begin position="102"/>
        <end position="126"/>
    </location>
</feature>
<dbReference type="AlphaFoldDB" id="A0A6J8CE10"/>
<proteinExistence type="inferred from homology"/>
<dbReference type="GO" id="GO:0060271">
    <property type="term" value="P:cilium assembly"/>
    <property type="evidence" value="ECO:0007669"/>
    <property type="project" value="InterPro"/>
</dbReference>
<name>A0A6J8CE10_MYTCO</name>
<evidence type="ECO:0000256" key="1">
    <source>
        <dbReference type="ARBA" id="ARBA00023451"/>
    </source>
</evidence>
<evidence type="ECO:0000256" key="3">
    <source>
        <dbReference type="SAM" id="MobiDB-lite"/>
    </source>
</evidence>
<dbReference type="Proteomes" id="UP000507470">
    <property type="component" value="Unassembled WGS sequence"/>
</dbReference>
<organism evidence="4 5">
    <name type="scientific">Mytilus coruscus</name>
    <name type="common">Sea mussel</name>
    <dbReference type="NCBI Taxonomy" id="42192"/>
    <lineage>
        <taxon>Eukaryota</taxon>
        <taxon>Metazoa</taxon>
        <taxon>Spiralia</taxon>
        <taxon>Lophotrochozoa</taxon>
        <taxon>Mollusca</taxon>
        <taxon>Bivalvia</taxon>
        <taxon>Autobranchia</taxon>
        <taxon>Pteriomorphia</taxon>
        <taxon>Mytilida</taxon>
        <taxon>Mytiloidea</taxon>
        <taxon>Mytilidae</taxon>
        <taxon>Mytilinae</taxon>
        <taxon>Mytilus</taxon>
    </lineage>
</organism>